<sequence length="83" mass="9608">MQTQIDEVKTLLLQRIHKRFLGKFDGNNRKFAIEVGCDEKTVRDLFSQKHGMTMNLFFKIALALDISPSELLDGLEFKKKPPQ</sequence>
<evidence type="ECO:0008006" key="3">
    <source>
        <dbReference type="Google" id="ProtNLM"/>
    </source>
</evidence>
<protein>
    <recommendedName>
        <fullName evidence="3">Helix-turn-helix transcriptional regulator</fullName>
    </recommendedName>
</protein>
<organism evidence="1 2">
    <name type="scientific">Flavobacterium qiangtangense</name>
    <dbReference type="NCBI Taxonomy" id="1442595"/>
    <lineage>
        <taxon>Bacteria</taxon>
        <taxon>Pseudomonadati</taxon>
        <taxon>Bacteroidota</taxon>
        <taxon>Flavobacteriia</taxon>
        <taxon>Flavobacteriales</taxon>
        <taxon>Flavobacteriaceae</taxon>
        <taxon>Flavobacterium</taxon>
    </lineage>
</organism>
<dbReference type="EMBL" id="JBHSQB010000009">
    <property type="protein sequence ID" value="MFC6097677.1"/>
    <property type="molecule type" value="Genomic_DNA"/>
</dbReference>
<dbReference type="InterPro" id="IPR010982">
    <property type="entry name" value="Lambda_DNA-bd_dom_sf"/>
</dbReference>
<dbReference type="SUPFAM" id="SSF47413">
    <property type="entry name" value="lambda repressor-like DNA-binding domains"/>
    <property type="match status" value="1"/>
</dbReference>
<evidence type="ECO:0000313" key="1">
    <source>
        <dbReference type="EMBL" id="MFC6097677.1"/>
    </source>
</evidence>
<dbReference type="RefSeq" id="WP_379792641.1">
    <property type="nucleotide sequence ID" value="NZ_JBHSQB010000009.1"/>
</dbReference>
<proteinExistence type="predicted"/>
<dbReference type="Proteomes" id="UP001596287">
    <property type="component" value="Unassembled WGS sequence"/>
</dbReference>
<evidence type="ECO:0000313" key="2">
    <source>
        <dbReference type="Proteomes" id="UP001596287"/>
    </source>
</evidence>
<keyword evidence="2" id="KW-1185">Reference proteome</keyword>
<name>A0ABW1PRR7_9FLAO</name>
<gene>
    <name evidence="1" type="ORF">ACFPVY_13555</name>
</gene>
<accession>A0ABW1PRR7</accession>
<reference evidence="2" key="1">
    <citation type="journal article" date="2019" name="Int. J. Syst. Evol. Microbiol.">
        <title>The Global Catalogue of Microorganisms (GCM) 10K type strain sequencing project: providing services to taxonomists for standard genome sequencing and annotation.</title>
        <authorList>
            <consortium name="The Broad Institute Genomics Platform"/>
            <consortium name="The Broad Institute Genome Sequencing Center for Infectious Disease"/>
            <person name="Wu L."/>
            <person name="Ma J."/>
        </authorList>
    </citation>
    <scope>NUCLEOTIDE SEQUENCE [LARGE SCALE GENOMIC DNA]</scope>
    <source>
        <strain evidence="2">CCUG 49679</strain>
    </source>
</reference>
<comment type="caution">
    <text evidence="1">The sequence shown here is derived from an EMBL/GenBank/DDBJ whole genome shotgun (WGS) entry which is preliminary data.</text>
</comment>